<reference evidence="1 2" key="1">
    <citation type="journal article" date="2016" name="Nat. Commun.">
        <title>Thousands of microbial genomes shed light on interconnected biogeochemical processes in an aquifer system.</title>
        <authorList>
            <person name="Anantharaman K."/>
            <person name="Brown C.T."/>
            <person name="Hug L.A."/>
            <person name="Sharon I."/>
            <person name="Castelle C.J."/>
            <person name="Probst A.J."/>
            <person name="Thomas B.C."/>
            <person name="Singh A."/>
            <person name="Wilkins M.J."/>
            <person name="Karaoz U."/>
            <person name="Brodie E.L."/>
            <person name="Williams K.H."/>
            <person name="Hubbard S.S."/>
            <person name="Banfield J.F."/>
        </authorList>
    </citation>
    <scope>NUCLEOTIDE SEQUENCE [LARGE SCALE GENOMIC DNA]</scope>
</reference>
<dbReference type="AlphaFoldDB" id="A0A1F5RBW9"/>
<accession>A0A1F5RBW9</accession>
<sequence>MKASRYNHIVWRRNLPQLLYNSWHHRFLELDNSQSAVYGGLSLPLTYNLINQKDPSVAKLMAGLAKMEFLIDDNRDELKQIELLSQLHRFDRSRLELWICPTTRCDQNCPGCPHQDSRSDLSALGLEKIFRLISGRTPGLKQLGINWWGGQPALAWKMVLEFDKKLDLLARQFGFEYSYRTIGSGGGPANRLTALSRENELYLNIESVDLDNLPAAPTVLLGDIAGISKRKDQLPRGSRIRFIKNIPGGELCRNVNQLCHSAPNLEDEEVGEINRLLEAGFTVENLPRPKLVSCQATDPQSFIIDAAGNSYKCWEDLGVPEKMLAENTDDPLAPQNFRWLDWDPYHEAHCRLCNILPWCLGGCRARPPDADCSQWHYALREMLSLAAAANQKGA</sequence>
<dbReference type="InterPro" id="IPR013785">
    <property type="entry name" value="Aldolase_TIM"/>
</dbReference>
<dbReference type="InterPro" id="IPR023885">
    <property type="entry name" value="4Fe4S-binding_SPASM_dom"/>
</dbReference>
<comment type="caution">
    <text evidence="1">The sequence shown here is derived from an EMBL/GenBank/DDBJ whole genome shotgun (WGS) entry which is preliminary data.</text>
</comment>
<dbReference type="NCBIfam" id="TIGR04085">
    <property type="entry name" value="rSAM_more_4Fe4S"/>
    <property type="match status" value="1"/>
</dbReference>
<organism evidence="1 2">
    <name type="scientific">Candidatus Edwardsbacteria bacterium GWF2_54_11</name>
    <dbReference type="NCBI Taxonomy" id="1817851"/>
    <lineage>
        <taxon>Bacteria</taxon>
        <taxon>Candidatus Edwardsiibacteriota</taxon>
    </lineage>
</organism>
<dbReference type="Gene3D" id="3.20.20.70">
    <property type="entry name" value="Aldolase class I"/>
    <property type="match status" value="1"/>
</dbReference>
<dbReference type="EMBL" id="MFFM01000034">
    <property type="protein sequence ID" value="OGF11904.1"/>
    <property type="molecule type" value="Genomic_DNA"/>
</dbReference>
<evidence type="ECO:0000313" key="1">
    <source>
        <dbReference type="EMBL" id="OGF11904.1"/>
    </source>
</evidence>
<proteinExistence type="predicted"/>
<protein>
    <recommendedName>
        <fullName evidence="3">Radical SAM core domain-containing protein</fullName>
    </recommendedName>
</protein>
<name>A0A1F5RBW9_9BACT</name>
<dbReference type="Proteomes" id="UP000177230">
    <property type="component" value="Unassembled WGS sequence"/>
</dbReference>
<evidence type="ECO:0000313" key="2">
    <source>
        <dbReference type="Proteomes" id="UP000177230"/>
    </source>
</evidence>
<gene>
    <name evidence="1" type="ORF">A2024_02625</name>
</gene>
<evidence type="ECO:0008006" key="3">
    <source>
        <dbReference type="Google" id="ProtNLM"/>
    </source>
</evidence>